<dbReference type="Pfam" id="PF03747">
    <property type="entry name" value="ADP_ribosyl_GH"/>
    <property type="match status" value="1"/>
</dbReference>
<dbReference type="InterPro" id="IPR036705">
    <property type="entry name" value="Ribosyl_crysJ1_sf"/>
</dbReference>
<feature type="binding site" evidence="3">
    <location>
        <position position="282"/>
    </location>
    <ligand>
        <name>Mg(2+)</name>
        <dbReference type="ChEBI" id="CHEBI:18420"/>
        <label>1</label>
    </ligand>
</feature>
<dbReference type="AlphaFoldDB" id="A0A7H9EJ92"/>
<feature type="binding site" evidence="3">
    <location>
        <position position="54"/>
    </location>
    <ligand>
        <name>Mg(2+)</name>
        <dbReference type="ChEBI" id="CHEBI:18420"/>
        <label>1</label>
    </ligand>
</feature>
<evidence type="ECO:0000256" key="1">
    <source>
        <dbReference type="ARBA" id="ARBA00010702"/>
    </source>
</evidence>
<dbReference type="PANTHER" id="PTHR16222">
    <property type="entry name" value="ADP-RIBOSYLGLYCOHYDROLASE"/>
    <property type="match status" value="1"/>
</dbReference>
<keyword evidence="3" id="KW-0479">Metal-binding</keyword>
<dbReference type="RefSeq" id="WP_180849353.1">
    <property type="nucleotide sequence ID" value="NZ_CP047418.1"/>
</dbReference>
<dbReference type="GO" id="GO:0016787">
    <property type="term" value="F:hydrolase activity"/>
    <property type="evidence" value="ECO:0007669"/>
    <property type="project" value="UniProtKB-KW"/>
</dbReference>
<feature type="binding site" evidence="3">
    <location>
        <position position="285"/>
    </location>
    <ligand>
        <name>Mg(2+)</name>
        <dbReference type="ChEBI" id="CHEBI:18420"/>
        <label>1</label>
    </ligand>
</feature>
<dbReference type="Proteomes" id="UP000510886">
    <property type="component" value="Chromosome"/>
</dbReference>
<dbReference type="GO" id="GO:0046872">
    <property type="term" value="F:metal ion binding"/>
    <property type="evidence" value="ECO:0007669"/>
    <property type="project" value="UniProtKB-KW"/>
</dbReference>
<evidence type="ECO:0000256" key="3">
    <source>
        <dbReference type="PIRSR" id="PIRSR605502-1"/>
    </source>
</evidence>
<accession>A0A7H9EJ92</accession>
<feature type="binding site" evidence="3">
    <location>
        <position position="52"/>
    </location>
    <ligand>
        <name>Mg(2+)</name>
        <dbReference type="ChEBI" id="CHEBI:18420"/>
        <label>1</label>
    </ligand>
</feature>
<evidence type="ECO:0000313" key="5">
    <source>
        <dbReference type="Proteomes" id="UP000510886"/>
    </source>
</evidence>
<dbReference type="KEGG" id="lsw:GTO87_02115"/>
<keyword evidence="3" id="KW-0460">Magnesium</keyword>
<keyword evidence="2 4" id="KW-0378">Hydrolase</keyword>
<dbReference type="SUPFAM" id="SSF101478">
    <property type="entry name" value="ADP-ribosylglycohydrolase"/>
    <property type="match status" value="1"/>
</dbReference>
<feature type="binding site" evidence="3">
    <location>
        <position position="53"/>
    </location>
    <ligand>
        <name>Mg(2+)</name>
        <dbReference type="ChEBI" id="CHEBI:18420"/>
        <label>1</label>
    </ligand>
</feature>
<organism evidence="4 5">
    <name type="scientific">Ligilactobacillus saerimneri</name>
    <dbReference type="NCBI Taxonomy" id="228229"/>
    <lineage>
        <taxon>Bacteria</taxon>
        <taxon>Bacillati</taxon>
        <taxon>Bacillota</taxon>
        <taxon>Bacilli</taxon>
        <taxon>Lactobacillales</taxon>
        <taxon>Lactobacillaceae</taxon>
        <taxon>Ligilactobacillus</taxon>
    </lineage>
</organism>
<dbReference type="InterPro" id="IPR005502">
    <property type="entry name" value="Ribosyl_crysJ1"/>
</dbReference>
<dbReference type="InterPro" id="IPR050792">
    <property type="entry name" value="ADP-ribosylglycohydrolase"/>
</dbReference>
<dbReference type="Gene3D" id="1.10.4080.10">
    <property type="entry name" value="ADP-ribosylation/Crystallin J1"/>
    <property type="match status" value="1"/>
</dbReference>
<comment type="cofactor">
    <cofactor evidence="3">
        <name>Mg(2+)</name>
        <dbReference type="ChEBI" id="CHEBI:18420"/>
    </cofactor>
    <text evidence="3">Binds 2 magnesium ions per subunit.</text>
</comment>
<proteinExistence type="inferred from homology"/>
<dbReference type="PANTHER" id="PTHR16222:SF24">
    <property type="entry name" value="ADP-RIBOSYLHYDROLASE ARH3"/>
    <property type="match status" value="1"/>
</dbReference>
<comment type="similarity">
    <text evidence="1">Belongs to the ADP-ribosylglycohydrolase family.</text>
</comment>
<gene>
    <name evidence="4" type="ORF">GTO87_02115</name>
</gene>
<reference evidence="4 5" key="1">
    <citation type="submission" date="2020-01" db="EMBL/GenBank/DDBJ databases">
        <title>Complete and circular genome sequences of six lactobacillus isolates from horses.</title>
        <authorList>
            <person name="Hassan H.M."/>
        </authorList>
    </citation>
    <scope>NUCLEOTIDE SEQUENCE [LARGE SCALE GENOMIC DNA]</scope>
    <source>
        <strain evidence="4 5">1A</strain>
    </source>
</reference>
<name>A0A7H9EJ92_9LACO</name>
<evidence type="ECO:0000256" key="2">
    <source>
        <dbReference type="ARBA" id="ARBA00022801"/>
    </source>
</evidence>
<protein>
    <submittedName>
        <fullName evidence="4">ADP-ribosylglycohydrolase family protein</fullName>
    </submittedName>
</protein>
<dbReference type="EMBL" id="CP047418">
    <property type="protein sequence ID" value="QLL77519.1"/>
    <property type="molecule type" value="Genomic_DNA"/>
</dbReference>
<sequence length="326" mass="35277">MNTKITNCLLGGALGDSLGYPIEFMLSPTEVYHCYEVKYLTFTNFPVRPLISDDTQMTLFTALGLLAPGDHLTNLWHSYQDWLETQWKPDQTAMAQPPRSYLTSYPDLFNSREPGRTCLQALAHQVPGTLSKPLNNSKGCGALMRVAPVGFLPEPLAVTIALGARSAALTHGHPLSSLAAGFMAGLIHSLLGGAPLTPATVHTTLDFTIEHLAMLPARTTFANCIQTAINLTTNSASDQTNITQLGAGWVAEEALAIALYCALKYQNRPLQAIEVAVNHGGDSDSTGALTGQIVGICQQDTNWLPATYLKRLELRELIIRVANEFT</sequence>
<evidence type="ECO:0000313" key="4">
    <source>
        <dbReference type="EMBL" id="QLL77519.1"/>
    </source>
</evidence>
<feature type="binding site" evidence="3">
    <location>
        <position position="284"/>
    </location>
    <ligand>
        <name>Mg(2+)</name>
        <dbReference type="ChEBI" id="CHEBI:18420"/>
        <label>1</label>
    </ligand>
</feature>